<accession>A0A6J5M3T4</accession>
<protein>
    <submittedName>
        <fullName evidence="1">Uncharacterized protein</fullName>
    </submittedName>
</protein>
<reference evidence="1" key="1">
    <citation type="submission" date="2020-04" db="EMBL/GenBank/DDBJ databases">
        <authorList>
            <person name="Chiriac C."/>
            <person name="Salcher M."/>
            <person name="Ghai R."/>
            <person name="Kavagutti S V."/>
        </authorList>
    </citation>
    <scope>NUCLEOTIDE SEQUENCE</scope>
</reference>
<name>A0A6J5M3T4_9CAUD</name>
<gene>
    <name evidence="1" type="ORF">UFOVP407_8</name>
</gene>
<sequence>MSEGGTTLERLTRIETLLEAHVKASERDRKEFFAKFEEHSREIEALDTRLRSIEGTKDKAAGLLIMLGTATAGAGAGIAKAIEGIFR</sequence>
<dbReference type="EMBL" id="LR796379">
    <property type="protein sequence ID" value="CAB4140037.1"/>
    <property type="molecule type" value="Genomic_DNA"/>
</dbReference>
<evidence type="ECO:0000313" key="1">
    <source>
        <dbReference type="EMBL" id="CAB4140037.1"/>
    </source>
</evidence>
<organism evidence="1">
    <name type="scientific">uncultured Caudovirales phage</name>
    <dbReference type="NCBI Taxonomy" id="2100421"/>
    <lineage>
        <taxon>Viruses</taxon>
        <taxon>Duplodnaviria</taxon>
        <taxon>Heunggongvirae</taxon>
        <taxon>Uroviricota</taxon>
        <taxon>Caudoviricetes</taxon>
        <taxon>Peduoviridae</taxon>
        <taxon>Maltschvirus</taxon>
        <taxon>Maltschvirus maltsch</taxon>
    </lineage>
</organism>
<proteinExistence type="predicted"/>